<proteinExistence type="predicted"/>
<keyword evidence="3" id="KW-1185">Reference proteome</keyword>
<feature type="region of interest" description="Disordered" evidence="1">
    <location>
        <begin position="27"/>
        <end position="51"/>
    </location>
</feature>
<evidence type="ECO:0000313" key="3">
    <source>
        <dbReference type="Proteomes" id="UP001054945"/>
    </source>
</evidence>
<reference evidence="2 3" key="1">
    <citation type="submission" date="2021-06" db="EMBL/GenBank/DDBJ databases">
        <title>Caerostris extrusa draft genome.</title>
        <authorList>
            <person name="Kono N."/>
            <person name="Arakawa K."/>
        </authorList>
    </citation>
    <scope>NUCLEOTIDE SEQUENCE [LARGE SCALE GENOMIC DNA]</scope>
</reference>
<name>A0AAV4MVP5_CAEEX</name>
<comment type="caution">
    <text evidence="2">The sequence shown here is derived from an EMBL/GenBank/DDBJ whole genome shotgun (WGS) entry which is preliminary data.</text>
</comment>
<sequence length="113" mass="12712">MKDTTHNGVIPRPISVRPELLRPDCTKKQTDQIKAQRYRQPESPKHYARGNPDVTALIEIRIPPSRRIALFPFLSSSQKGDSPSKKISLMKTFAAEKEAAMKGDTSNAHVFCH</sequence>
<organism evidence="2 3">
    <name type="scientific">Caerostris extrusa</name>
    <name type="common">Bark spider</name>
    <name type="synonym">Caerostris bankana</name>
    <dbReference type="NCBI Taxonomy" id="172846"/>
    <lineage>
        <taxon>Eukaryota</taxon>
        <taxon>Metazoa</taxon>
        <taxon>Ecdysozoa</taxon>
        <taxon>Arthropoda</taxon>
        <taxon>Chelicerata</taxon>
        <taxon>Arachnida</taxon>
        <taxon>Araneae</taxon>
        <taxon>Araneomorphae</taxon>
        <taxon>Entelegynae</taxon>
        <taxon>Araneoidea</taxon>
        <taxon>Araneidae</taxon>
        <taxon>Caerostris</taxon>
    </lineage>
</organism>
<dbReference type="EMBL" id="BPLR01020169">
    <property type="protein sequence ID" value="GIX75447.1"/>
    <property type="molecule type" value="Genomic_DNA"/>
</dbReference>
<dbReference type="AlphaFoldDB" id="A0AAV4MVP5"/>
<evidence type="ECO:0000313" key="2">
    <source>
        <dbReference type="EMBL" id="GIX75447.1"/>
    </source>
</evidence>
<protein>
    <submittedName>
        <fullName evidence="2">Uncharacterized protein</fullName>
    </submittedName>
</protein>
<evidence type="ECO:0000256" key="1">
    <source>
        <dbReference type="SAM" id="MobiDB-lite"/>
    </source>
</evidence>
<accession>A0AAV4MVP5</accession>
<gene>
    <name evidence="2" type="ORF">CEXT_415271</name>
</gene>
<dbReference type="Proteomes" id="UP001054945">
    <property type="component" value="Unassembled WGS sequence"/>
</dbReference>